<sequence length="50" mass="5634">MINSNSNQSPSKIFTHPGIFAFLLSVTITLVTGLLTAKYLRCRRRKLPNN</sequence>
<dbReference type="EMBL" id="LO018304">
    <property type="protein sequence ID" value="CUM59326.1"/>
    <property type="molecule type" value="Genomic_DNA"/>
</dbReference>
<protein>
    <submittedName>
        <fullName evidence="2">Uncharacterized protein</fullName>
    </submittedName>
</protein>
<keyword evidence="1" id="KW-0812">Transmembrane</keyword>
<keyword evidence="1" id="KW-1133">Transmembrane helix</keyword>
<feature type="transmembrane region" description="Helical" evidence="1">
    <location>
        <begin position="20"/>
        <end position="40"/>
    </location>
</feature>
<reference evidence="2" key="1">
    <citation type="submission" date="2015-09" db="EMBL/GenBank/DDBJ databases">
        <authorList>
            <person name="Jackson K.R."/>
            <person name="Lunt B.L."/>
            <person name="Fisher J.N.B."/>
            <person name="Gardner A.V."/>
            <person name="Bailey M.E."/>
            <person name="Deus L.M."/>
            <person name="Earl A.S."/>
            <person name="Gibby P.D."/>
            <person name="Hartmann K.A."/>
            <person name="Liu J.E."/>
            <person name="Manci A.M."/>
            <person name="Nielsen D.A."/>
            <person name="Solomon M.B."/>
            <person name="Breakwell D.P."/>
            <person name="Burnett S.H."/>
            <person name="Grose J.H."/>
        </authorList>
    </citation>
    <scope>NUCLEOTIDE SEQUENCE</scope>
    <source>
        <strain evidence="2">7805</strain>
    </source>
</reference>
<evidence type="ECO:0000256" key="1">
    <source>
        <dbReference type="SAM" id="Phobius"/>
    </source>
</evidence>
<gene>
    <name evidence="2" type="ORF">PLAM_1359</name>
</gene>
<organism evidence="2">
    <name type="scientific">Planktothrix agardhii</name>
    <name type="common">Oscillatoria agardhii</name>
    <dbReference type="NCBI Taxonomy" id="1160"/>
    <lineage>
        <taxon>Bacteria</taxon>
        <taxon>Bacillati</taxon>
        <taxon>Cyanobacteriota</taxon>
        <taxon>Cyanophyceae</taxon>
        <taxon>Oscillatoriophycideae</taxon>
        <taxon>Oscillatoriales</taxon>
        <taxon>Microcoleaceae</taxon>
        <taxon>Planktothrix</taxon>
    </lineage>
</organism>
<dbReference type="AlphaFoldDB" id="A0A1J1JCW5"/>
<proteinExistence type="predicted"/>
<evidence type="ECO:0000313" key="2">
    <source>
        <dbReference type="EMBL" id="CUM59326.1"/>
    </source>
</evidence>
<keyword evidence="1" id="KW-0472">Membrane</keyword>
<accession>A0A1J1JCW5</accession>
<name>A0A1J1JCW5_PLAAG</name>